<evidence type="ECO:0000313" key="2">
    <source>
        <dbReference type="EMBL" id="PNR63483.1"/>
    </source>
</evidence>
<proteinExistence type="predicted"/>
<dbReference type="Proteomes" id="UP000006727">
    <property type="component" value="Chromosome 1"/>
</dbReference>
<evidence type="ECO:0000313" key="4">
    <source>
        <dbReference type="Proteomes" id="UP000006727"/>
    </source>
</evidence>
<dbReference type="STRING" id="3218.A0A2K1LBT4"/>
<dbReference type="EMBL" id="ABEU02000001">
    <property type="protein sequence ID" value="PNR63483.1"/>
    <property type="molecule type" value="Genomic_DNA"/>
</dbReference>
<protein>
    <submittedName>
        <fullName evidence="2 3">Uncharacterized protein</fullName>
    </submittedName>
</protein>
<dbReference type="InterPro" id="IPR021298">
    <property type="entry name" value="CFAP298"/>
</dbReference>
<evidence type="ECO:0000313" key="3">
    <source>
        <dbReference type="EnsemblPlants" id="Pp3c1_41370V3.1"/>
    </source>
</evidence>
<keyword evidence="4" id="KW-1185">Reference proteome</keyword>
<dbReference type="PANTHER" id="PTHR13238:SF8">
    <property type="match status" value="1"/>
</dbReference>
<evidence type="ECO:0000256" key="1">
    <source>
        <dbReference type="SAM" id="MobiDB-lite"/>
    </source>
</evidence>
<sequence>MVLLHVKQKDDRQFLFEASAKASVDSVVRELVVVNNLQVRILGLQEEVKWLALYGPAKHPDDDEDSDDESQNGKKIRGPHYSKDPHCRRTGEACDPEVSKQITNTMADAVALVSKIIVKLRAQGSGCPEREPPIDADTHKAMMAHYFKQQEQLKRMAEDEDDAYMNAQWANPKALKSQLHGMAANMHFK</sequence>
<dbReference type="Pfam" id="PF11069">
    <property type="entry name" value="CFAP298"/>
    <property type="match status" value="1"/>
</dbReference>
<dbReference type="EnsemblPlants" id="Pp3c1_41370V3.1">
    <property type="protein sequence ID" value="Pp3c1_41370V3.1"/>
    <property type="gene ID" value="Pp3c1_41370"/>
</dbReference>
<gene>
    <name evidence="2" type="ORF">PHYPA_001909</name>
</gene>
<dbReference type="AlphaFoldDB" id="A0A2K1LBT4"/>
<dbReference type="Gramene" id="Pp3c1_41370V3.1">
    <property type="protein sequence ID" value="Pp3c1_41370V3.1"/>
    <property type="gene ID" value="Pp3c1_41370"/>
</dbReference>
<organism evidence="2">
    <name type="scientific">Physcomitrium patens</name>
    <name type="common">Spreading-leaved earth moss</name>
    <name type="synonym">Physcomitrella patens</name>
    <dbReference type="NCBI Taxonomy" id="3218"/>
    <lineage>
        <taxon>Eukaryota</taxon>
        <taxon>Viridiplantae</taxon>
        <taxon>Streptophyta</taxon>
        <taxon>Embryophyta</taxon>
        <taxon>Bryophyta</taxon>
        <taxon>Bryophytina</taxon>
        <taxon>Bryopsida</taxon>
        <taxon>Funariidae</taxon>
        <taxon>Funariales</taxon>
        <taxon>Funariaceae</taxon>
        <taxon>Physcomitrium</taxon>
    </lineage>
</organism>
<dbReference type="GO" id="GO:0003352">
    <property type="term" value="P:regulation of cilium movement"/>
    <property type="evidence" value="ECO:0007669"/>
    <property type="project" value="InterPro"/>
</dbReference>
<feature type="region of interest" description="Disordered" evidence="1">
    <location>
        <begin position="58"/>
        <end position="89"/>
    </location>
</feature>
<name>A0A2K1LBT4_PHYPA</name>
<reference evidence="3" key="3">
    <citation type="submission" date="2020-12" db="UniProtKB">
        <authorList>
            <consortium name="EnsemblPlants"/>
        </authorList>
    </citation>
    <scope>IDENTIFICATION</scope>
</reference>
<reference evidence="2 4" key="2">
    <citation type="journal article" date="2018" name="Plant J.">
        <title>The Physcomitrella patens chromosome-scale assembly reveals moss genome structure and evolution.</title>
        <authorList>
            <person name="Lang D."/>
            <person name="Ullrich K.K."/>
            <person name="Murat F."/>
            <person name="Fuchs J."/>
            <person name="Jenkins J."/>
            <person name="Haas F.B."/>
            <person name="Piednoel M."/>
            <person name="Gundlach H."/>
            <person name="Van Bel M."/>
            <person name="Meyberg R."/>
            <person name="Vives C."/>
            <person name="Morata J."/>
            <person name="Symeonidi A."/>
            <person name="Hiss M."/>
            <person name="Muchero W."/>
            <person name="Kamisugi Y."/>
            <person name="Saleh O."/>
            <person name="Blanc G."/>
            <person name="Decker E.L."/>
            <person name="van Gessel N."/>
            <person name="Grimwood J."/>
            <person name="Hayes R.D."/>
            <person name="Graham S.W."/>
            <person name="Gunter L.E."/>
            <person name="McDaniel S.F."/>
            <person name="Hoernstein S.N.W."/>
            <person name="Larsson A."/>
            <person name="Li F.W."/>
            <person name="Perroud P.F."/>
            <person name="Phillips J."/>
            <person name="Ranjan P."/>
            <person name="Rokshar D.S."/>
            <person name="Rothfels C.J."/>
            <person name="Schneider L."/>
            <person name="Shu S."/>
            <person name="Stevenson D.W."/>
            <person name="Thummler F."/>
            <person name="Tillich M."/>
            <person name="Villarreal Aguilar J.C."/>
            <person name="Widiez T."/>
            <person name="Wong G.K."/>
            <person name="Wymore A."/>
            <person name="Zhang Y."/>
            <person name="Zimmer A.D."/>
            <person name="Quatrano R.S."/>
            <person name="Mayer K.F.X."/>
            <person name="Goodstein D."/>
            <person name="Casacuberta J.M."/>
            <person name="Vandepoele K."/>
            <person name="Reski R."/>
            <person name="Cuming A.C."/>
            <person name="Tuskan G.A."/>
            <person name="Maumus F."/>
            <person name="Salse J."/>
            <person name="Schmutz J."/>
            <person name="Rensing S.A."/>
        </authorList>
    </citation>
    <scope>NUCLEOTIDE SEQUENCE [LARGE SCALE GENOMIC DNA]</scope>
    <source>
        <strain evidence="3 4">cv. Gransden 2004</strain>
    </source>
</reference>
<reference evidence="2 4" key="1">
    <citation type="journal article" date="2008" name="Science">
        <title>The Physcomitrella genome reveals evolutionary insights into the conquest of land by plants.</title>
        <authorList>
            <person name="Rensing S."/>
            <person name="Lang D."/>
            <person name="Zimmer A."/>
            <person name="Terry A."/>
            <person name="Salamov A."/>
            <person name="Shapiro H."/>
            <person name="Nishiyama T."/>
            <person name="Perroud P.-F."/>
            <person name="Lindquist E."/>
            <person name="Kamisugi Y."/>
            <person name="Tanahashi T."/>
            <person name="Sakakibara K."/>
            <person name="Fujita T."/>
            <person name="Oishi K."/>
            <person name="Shin-I T."/>
            <person name="Kuroki Y."/>
            <person name="Toyoda A."/>
            <person name="Suzuki Y."/>
            <person name="Hashimoto A."/>
            <person name="Yamaguchi K."/>
            <person name="Sugano A."/>
            <person name="Kohara Y."/>
            <person name="Fujiyama A."/>
            <person name="Anterola A."/>
            <person name="Aoki S."/>
            <person name="Ashton N."/>
            <person name="Barbazuk W.B."/>
            <person name="Barker E."/>
            <person name="Bennetzen J."/>
            <person name="Bezanilla M."/>
            <person name="Blankenship R."/>
            <person name="Cho S.H."/>
            <person name="Dutcher S."/>
            <person name="Estelle M."/>
            <person name="Fawcett J.A."/>
            <person name="Gundlach H."/>
            <person name="Hanada K."/>
            <person name="Heyl A."/>
            <person name="Hicks K.A."/>
            <person name="Hugh J."/>
            <person name="Lohr M."/>
            <person name="Mayer K."/>
            <person name="Melkozernov A."/>
            <person name="Murata T."/>
            <person name="Nelson D."/>
            <person name="Pils B."/>
            <person name="Prigge M."/>
            <person name="Reiss B."/>
            <person name="Renner T."/>
            <person name="Rombauts S."/>
            <person name="Rushton P."/>
            <person name="Sanderfoot A."/>
            <person name="Schween G."/>
            <person name="Shiu S.-H."/>
            <person name="Stueber K."/>
            <person name="Theodoulou F.L."/>
            <person name="Tu H."/>
            <person name="Van de Peer Y."/>
            <person name="Verrier P.J."/>
            <person name="Waters E."/>
            <person name="Wood A."/>
            <person name="Yang L."/>
            <person name="Cove D."/>
            <person name="Cuming A."/>
            <person name="Hasebe M."/>
            <person name="Lucas S."/>
            <person name="Mishler D.B."/>
            <person name="Reski R."/>
            <person name="Grigoriev I."/>
            <person name="Quatrano R.S."/>
            <person name="Boore J.L."/>
        </authorList>
    </citation>
    <scope>NUCLEOTIDE SEQUENCE [LARGE SCALE GENOMIC DNA]</scope>
    <source>
        <strain evidence="3 4">cv. Gransden 2004</strain>
    </source>
</reference>
<dbReference type="InParanoid" id="A0A2K1LBT4"/>
<dbReference type="PANTHER" id="PTHR13238">
    <property type="entry name" value="PROTEIN C21ORF59"/>
    <property type="match status" value="1"/>
</dbReference>
<accession>A0A2K1LBT4</accession>